<dbReference type="RefSeq" id="WP_279115033.1">
    <property type="nucleotide sequence ID" value="NZ_JAVDKR010000003.1"/>
</dbReference>
<keyword evidence="1" id="KW-0732">Signal</keyword>
<dbReference type="AlphaFoldDB" id="A0AAW8H816"/>
<proteinExistence type="predicted"/>
<organism evidence="2 3">
    <name type="scientific">Enterobacter soli</name>
    <dbReference type="NCBI Taxonomy" id="885040"/>
    <lineage>
        <taxon>Bacteria</taxon>
        <taxon>Pseudomonadati</taxon>
        <taxon>Pseudomonadota</taxon>
        <taxon>Gammaproteobacteria</taxon>
        <taxon>Enterobacterales</taxon>
        <taxon>Enterobacteriaceae</taxon>
        <taxon>Enterobacter</taxon>
    </lineage>
</organism>
<gene>
    <name evidence="2" type="primary">vasI</name>
    <name evidence="2" type="ORF">RBJ67_12685</name>
</gene>
<dbReference type="Pfam" id="PF11319">
    <property type="entry name" value="VasI"/>
    <property type="match status" value="1"/>
</dbReference>
<dbReference type="Proteomes" id="UP001225042">
    <property type="component" value="Unassembled WGS sequence"/>
</dbReference>
<evidence type="ECO:0000256" key="1">
    <source>
        <dbReference type="SAM" id="SignalP"/>
    </source>
</evidence>
<dbReference type="EMBL" id="JAVDKS010000005">
    <property type="protein sequence ID" value="MDQ2256996.1"/>
    <property type="molecule type" value="Genomic_DNA"/>
</dbReference>
<evidence type="ECO:0000313" key="3">
    <source>
        <dbReference type="Proteomes" id="UP001225042"/>
    </source>
</evidence>
<name>A0AAW8H816_9ENTR</name>
<dbReference type="NCBIfam" id="TIGR03360">
    <property type="entry name" value="VI_minor_1"/>
    <property type="match status" value="1"/>
</dbReference>
<dbReference type="InterPro" id="IPR017738">
    <property type="entry name" value="T6SS-assoc_VCA0118"/>
</dbReference>
<feature type="signal peptide" evidence="1">
    <location>
        <begin position="1"/>
        <end position="23"/>
    </location>
</feature>
<comment type="caution">
    <text evidence="2">The sequence shown here is derived from an EMBL/GenBank/DDBJ whole genome shotgun (WGS) entry which is preliminary data.</text>
</comment>
<sequence>MSHAHVFRYLTMLATLTAFSTQAVTSPDQVVPGVALAVAAATVFDIQVVTAAEAQATVNAMNACRKESAALERLDCYDRILTPERLEGFAGALDKARYEGEAWKRAFAQEKTRPDNSTELMLTQSPGERPTVIITTPAIGNVPPRPVLMFSCVDNITRMQVAMTHSRTENDLGVVLNADNRQIRSHWFIRENGYLLEASRGLSGIDEIKQLFGAKTLTIDTGSDSVSGRLTFNIDGLAKTIAPLRDACHWAGE</sequence>
<keyword evidence="3" id="KW-1185">Reference proteome</keyword>
<evidence type="ECO:0000313" key="2">
    <source>
        <dbReference type="EMBL" id="MDQ2256996.1"/>
    </source>
</evidence>
<reference evidence="2 3" key="1">
    <citation type="submission" date="2023-08" db="EMBL/GenBank/DDBJ databases">
        <authorList>
            <person name="Dale J."/>
        </authorList>
    </citation>
    <scope>NUCLEOTIDE SEQUENCE [LARGE SCALE GENOMIC DNA]</scope>
    <source>
        <strain evidence="2 3">2023EL-00788</strain>
    </source>
</reference>
<feature type="chain" id="PRO_5043600172" evidence="1">
    <location>
        <begin position="24"/>
        <end position="253"/>
    </location>
</feature>
<accession>A0AAW8H816</accession>
<protein>
    <submittedName>
        <fullName evidence="2">Type VI secretion system-associated protein VasI</fullName>
    </submittedName>
</protein>